<dbReference type="InterPro" id="IPR016174">
    <property type="entry name" value="Di-haem_cyt_TM"/>
</dbReference>
<evidence type="ECO:0000259" key="7">
    <source>
        <dbReference type="Pfam" id="PF01292"/>
    </source>
</evidence>
<dbReference type="InterPro" id="IPR011577">
    <property type="entry name" value="Cyt_b561_bac/Ni-Hgenase"/>
</dbReference>
<comment type="subcellular location">
    <subcellularLocation>
        <location evidence="1">Cell membrane</location>
        <topology evidence="1">Multi-pass membrane protein</topology>
    </subcellularLocation>
</comment>
<dbReference type="Pfam" id="PF01292">
    <property type="entry name" value="Ni_hydr_CYTB"/>
    <property type="match status" value="1"/>
</dbReference>
<keyword evidence="5 6" id="KW-0472">Membrane</keyword>
<evidence type="ECO:0000313" key="8">
    <source>
        <dbReference type="EMBL" id="AIA56399.1"/>
    </source>
</evidence>
<dbReference type="Gene3D" id="1.20.950.20">
    <property type="entry name" value="Transmembrane di-heme cytochromes, Chain C"/>
    <property type="match status" value="1"/>
</dbReference>
<feature type="transmembrane region" description="Helical" evidence="6">
    <location>
        <begin position="22"/>
        <end position="40"/>
    </location>
</feature>
<dbReference type="KEGG" id="acz:Acaty_c2555"/>
<evidence type="ECO:0000256" key="6">
    <source>
        <dbReference type="SAM" id="Phobius"/>
    </source>
</evidence>
<dbReference type="AlphaFoldDB" id="A0A059ZUB7"/>
<dbReference type="GO" id="GO:0005886">
    <property type="term" value="C:plasma membrane"/>
    <property type="evidence" value="ECO:0007669"/>
    <property type="project" value="UniProtKB-SubCell"/>
</dbReference>
<dbReference type="SUPFAM" id="SSF81342">
    <property type="entry name" value="Transmembrane di-heme cytochromes"/>
    <property type="match status" value="1"/>
</dbReference>
<evidence type="ECO:0000313" key="9">
    <source>
        <dbReference type="Proteomes" id="UP000005522"/>
    </source>
</evidence>
<feature type="transmembrane region" description="Helical" evidence="6">
    <location>
        <begin position="166"/>
        <end position="187"/>
    </location>
</feature>
<dbReference type="GO" id="GO:0022904">
    <property type="term" value="P:respiratory electron transport chain"/>
    <property type="evidence" value="ECO:0007669"/>
    <property type="project" value="InterPro"/>
</dbReference>
<dbReference type="RefSeq" id="WP_004869232.1">
    <property type="nucleotide sequence ID" value="NZ_CP005986.1"/>
</dbReference>
<keyword evidence="4 6" id="KW-1133">Transmembrane helix</keyword>
<proteinExistence type="predicted"/>
<organism evidence="8 9">
    <name type="scientific">Acidithiobacillus caldus (strain ATCC 51756 / DSM 8584 / KU)</name>
    <dbReference type="NCBI Taxonomy" id="637389"/>
    <lineage>
        <taxon>Bacteria</taxon>
        <taxon>Pseudomonadati</taxon>
        <taxon>Pseudomonadota</taxon>
        <taxon>Acidithiobacillia</taxon>
        <taxon>Acidithiobacillales</taxon>
        <taxon>Acidithiobacillaceae</taxon>
        <taxon>Acidithiobacillus</taxon>
    </lineage>
</organism>
<name>A0A059ZUB7_ACICK</name>
<dbReference type="GeneID" id="92932617"/>
<protein>
    <recommendedName>
        <fullName evidence="7">Cytochrome b561 bacterial/Ni-hydrogenase domain-containing protein</fullName>
    </recommendedName>
</protein>
<dbReference type="EMBL" id="CP005986">
    <property type="protein sequence ID" value="AIA56399.1"/>
    <property type="molecule type" value="Genomic_DNA"/>
</dbReference>
<gene>
    <name evidence="8" type="ORF">Acaty_c2555</name>
</gene>
<feature type="transmembrane region" description="Helical" evidence="6">
    <location>
        <begin position="120"/>
        <end position="146"/>
    </location>
</feature>
<dbReference type="eggNOG" id="COG3658">
    <property type="taxonomic scope" value="Bacteria"/>
</dbReference>
<dbReference type="GO" id="GO:0009055">
    <property type="term" value="F:electron transfer activity"/>
    <property type="evidence" value="ECO:0007669"/>
    <property type="project" value="InterPro"/>
</dbReference>
<dbReference type="Proteomes" id="UP000005522">
    <property type="component" value="Chromosome"/>
</dbReference>
<evidence type="ECO:0000256" key="1">
    <source>
        <dbReference type="ARBA" id="ARBA00004651"/>
    </source>
</evidence>
<accession>A0A059ZUB7</accession>
<sequence length="199" mass="22472">MVQGDEDSTQIPPPAWPREARWLHAGIAFGVTWQIWSSLWMTPQWEHADYGSLGGLLFNAHAWIGLMTALFILWQWLWIASDRRIRRQFFPWSGPWQPVLADLAALARGRLPGGGPRPGLAALVHGLGLLAITWMALTGSAIYFFLPQGGALPGRALETLVPLHKLGNLVVWIYWCGHVAMTLLHALRREPIWSIFRLW</sequence>
<evidence type="ECO:0000256" key="3">
    <source>
        <dbReference type="ARBA" id="ARBA00022692"/>
    </source>
</evidence>
<dbReference type="HOGENOM" id="CLU_117047_0_0_6"/>
<feature type="domain" description="Cytochrome b561 bacterial/Ni-hydrogenase" evidence="7">
    <location>
        <begin position="16"/>
        <end position="193"/>
    </location>
</feature>
<reference evidence="8 9" key="1">
    <citation type="journal article" date="2009" name="J. Bacteriol.">
        <title>Draft genome sequence of the extremely acidophilic bacterium Acidithiobacillus caldus ATCC 51756 reveals metabolic versatility in the genus Acidithiobacillus.</title>
        <authorList>
            <person name="Valdes J."/>
            <person name="Quatrini R."/>
            <person name="Hallberg K."/>
            <person name="Dopson M."/>
            <person name="Valenzuela P.D."/>
            <person name="Holmes D.S."/>
        </authorList>
    </citation>
    <scope>NUCLEOTIDE SEQUENCE [LARGE SCALE GENOMIC DNA]</scope>
    <source>
        <strain evidence="9">ATCC 51756 / DSM 8584 / KU</strain>
    </source>
</reference>
<feature type="transmembrane region" description="Helical" evidence="6">
    <location>
        <begin position="60"/>
        <end position="79"/>
    </location>
</feature>
<evidence type="ECO:0000256" key="2">
    <source>
        <dbReference type="ARBA" id="ARBA00022475"/>
    </source>
</evidence>
<keyword evidence="3 6" id="KW-0812">Transmembrane</keyword>
<evidence type="ECO:0000256" key="5">
    <source>
        <dbReference type="ARBA" id="ARBA00023136"/>
    </source>
</evidence>
<keyword evidence="2" id="KW-1003">Cell membrane</keyword>
<evidence type="ECO:0000256" key="4">
    <source>
        <dbReference type="ARBA" id="ARBA00022989"/>
    </source>
</evidence>